<reference evidence="10" key="1">
    <citation type="submission" date="2020-06" db="EMBL/GenBank/DDBJ databases">
        <authorList>
            <person name="Onetto C."/>
        </authorList>
    </citation>
    <scope>NUCLEOTIDE SEQUENCE</scope>
</reference>
<accession>A0A9N8PI12</accession>
<keyword evidence="8 9" id="KW-0624">Polysaccharide degradation</keyword>
<dbReference type="Gene3D" id="3.40.50.1820">
    <property type="entry name" value="alpha/beta hydrolase"/>
    <property type="match status" value="1"/>
</dbReference>
<dbReference type="Pfam" id="PF10503">
    <property type="entry name" value="Esterase_PHB"/>
    <property type="match status" value="1"/>
</dbReference>
<evidence type="ECO:0000256" key="3">
    <source>
        <dbReference type="ARBA" id="ARBA00022525"/>
    </source>
</evidence>
<name>A0A9N8PI12_9PEZI</name>
<dbReference type="InterPro" id="IPR010126">
    <property type="entry name" value="Esterase_phb"/>
</dbReference>
<dbReference type="NCBIfam" id="TIGR01840">
    <property type="entry name" value="esterase_phb"/>
    <property type="match status" value="1"/>
</dbReference>
<evidence type="ECO:0000256" key="5">
    <source>
        <dbReference type="ARBA" id="ARBA00022801"/>
    </source>
</evidence>
<evidence type="ECO:0000313" key="10">
    <source>
        <dbReference type="EMBL" id="CAD0095812.1"/>
    </source>
</evidence>
<evidence type="ECO:0000256" key="9">
    <source>
        <dbReference type="RuleBase" id="RU367147"/>
    </source>
</evidence>
<comment type="caution">
    <text evidence="10">The sequence shown here is derived from an EMBL/GenBank/DDBJ whole genome shotgun (WGS) entry which is preliminary data.</text>
</comment>
<evidence type="ECO:0000256" key="7">
    <source>
        <dbReference type="ARBA" id="ARBA00023277"/>
    </source>
</evidence>
<evidence type="ECO:0000256" key="6">
    <source>
        <dbReference type="ARBA" id="ARBA00023180"/>
    </source>
</evidence>
<dbReference type="AlphaFoldDB" id="A0A9N8PI12"/>
<comment type="similarity">
    <text evidence="9">Belongs to the carbohydrate esterase 1 (CE1) family.</text>
</comment>
<sequence length="374" mass="40383">MAKRKSSISNVSLLKWKEPISVVYSNSAELIRPFCFNYGQANDTPQGSNFHSYYISLEDSPENKGFCSSITILFNLIQDAFLFVRRSFFALLGAVSGNSLAGRAAQLTQVQNFGDNPSGTGMYIYVPTKLAAKPPIIVAIHYCTGTAQAYYQGSPYAQLADQKGFIVIYPSSPHSGTCWDVSSQKSLKHNGGGDSNAIANMVTYALKKYNADPKKVFVTGSSSGAMMTNVMAATYPELFAAATAYSGVPAGCFVSSSGAVDAWNSTCAQGNVDQSAAYWTNVVKNMYPGYSGARPRFQVYHGSIDTTLRPNNYRESIKEWTGVFGFDATKPQTVKNNFLPMDTLLISGVQGISALNVGHTVPINGAQDMAWFGL</sequence>
<protein>
    <recommendedName>
        <fullName evidence="9">Carboxylic ester hydrolase</fullName>
        <ecNumber evidence="9">3.1.1.-</ecNumber>
    </recommendedName>
</protein>
<dbReference type="GO" id="GO:0052689">
    <property type="term" value="F:carboxylic ester hydrolase activity"/>
    <property type="evidence" value="ECO:0007669"/>
    <property type="project" value="UniProtKB-KW"/>
</dbReference>
<evidence type="ECO:0000256" key="4">
    <source>
        <dbReference type="ARBA" id="ARBA00022729"/>
    </source>
</evidence>
<gene>
    <name evidence="10" type="ORF">AWRI4619_LOCUS9036</name>
</gene>
<comment type="subcellular location">
    <subcellularLocation>
        <location evidence="1 9">Secreted</location>
    </subcellularLocation>
</comment>
<comment type="function">
    <text evidence="9">Esterase involved in the hydrolysis of xylan, a major structural heterogeneous polysaccharide found in plant biomass representing the second most abundant polysaccharide in the biosphere, after cellulose.</text>
</comment>
<keyword evidence="11" id="KW-1185">Reference proteome</keyword>
<evidence type="ECO:0000256" key="8">
    <source>
        <dbReference type="ARBA" id="ARBA00023326"/>
    </source>
</evidence>
<dbReference type="InterPro" id="IPR050955">
    <property type="entry name" value="Plant_Biomass_Hydrol_Est"/>
</dbReference>
<keyword evidence="3 9" id="KW-0964">Secreted</keyword>
<evidence type="ECO:0000256" key="1">
    <source>
        <dbReference type="ARBA" id="ARBA00004613"/>
    </source>
</evidence>
<keyword evidence="7 9" id="KW-0119">Carbohydrate metabolism</keyword>
<dbReference type="GO" id="GO:0045493">
    <property type="term" value="P:xylan catabolic process"/>
    <property type="evidence" value="ECO:0007669"/>
    <property type="project" value="UniProtKB-UniRule"/>
</dbReference>
<dbReference type="EMBL" id="CAIJEN010000016">
    <property type="protein sequence ID" value="CAD0095812.1"/>
    <property type="molecule type" value="Genomic_DNA"/>
</dbReference>
<keyword evidence="5 9" id="KW-0378">Hydrolase</keyword>
<evidence type="ECO:0000256" key="2">
    <source>
        <dbReference type="ARBA" id="ARBA00022487"/>
    </source>
</evidence>
<keyword evidence="6" id="KW-0325">Glycoprotein</keyword>
<dbReference type="InterPro" id="IPR029058">
    <property type="entry name" value="AB_hydrolase_fold"/>
</dbReference>
<keyword evidence="2 9" id="KW-0719">Serine esterase</keyword>
<dbReference type="EC" id="3.1.1.-" evidence="9"/>
<dbReference type="SUPFAM" id="SSF53474">
    <property type="entry name" value="alpha/beta-Hydrolases"/>
    <property type="match status" value="2"/>
</dbReference>
<proteinExistence type="inferred from homology"/>
<evidence type="ECO:0000313" key="11">
    <source>
        <dbReference type="Proteomes" id="UP000716446"/>
    </source>
</evidence>
<keyword evidence="4" id="KW-0732">Signal</keyword>
<organism evidence="10 11">
    <name type="scientific">Aureobasidium vineae</name>
    <dbReference type="NCBI Taxonomy" id="2773715"/>
    <lineage>
        <taxon>Eukaryota</taxon>
        <taxon>Fungi</taxon>
        <taxon>Dikarya</taxon>
        <taxon>Ascomycota</taxon>
        <taxon>Pezizomycotina</taxon>
        <taxon>Dothideomycetes</taxon>
        <taxon>Dothideomycetidae</taxon>
        <taxon>Dothideales</taxon>
        <taxon>Saccotheciaceae</taxon>
        <taxon>Aureobasidium</taxon>
    </lineage>
</organism>
<dbReference type="PANTHER" id="PTHR43037:SF3">
    <property type="entry name" value="FERULOYL ESTERASE B"/>
    <property type="match status" value="1"/>
</dbReference>
<dbReference type="PANTHER" id="PTHR43037">
    <property type="entry name" value="UNNAMED PRODUCT-RELATED"/>
    <property type="match status" value="1"/>
</dbReference>
<dbReference type="GO" id="GO:0005576">
    <property type="term" value="C:extracellular region"/>
    <property type="evidence" value="ECO:0007669"/>
    <property type="project" value="UniProtKB-SubCell"/>
</dbReference>
<dbReference type="Proteomes" id="UP000716446">
    <property type="component" value="Unassembled WGS sequence"/>
</dbReference>
<feature type="non-terminal residue" evidence="10">
    <location>
        <position position="374"/>
    </location>
</feature>